<dbReference type="GO" id="GO:0003700">
    <property type="term" value="F:DNA-binding transcription factor activity"/>
    <property type="evidence" value="ECO:0007669"/>
    <property type="project" value="InterPro"/>
</dbReference>
<evidence type="ECO:0000256" key="2">
    <source>
        <dbReference type="ARBA" id="ARBA00023015"/>
    </source>
</evidence>
<protein>
    <submittedName>
        <fullName evidence="8">Putative WRKY transcription factor 70</fullName>
    </submittedName>
</protein>
<dbReference type="PANTHER" id="PTHR31282">
    <property type="entry name" value="WRKY TRANSCRIPTION FACTOR 21-RELATED"/>
    <property type="match status" value="1"/>
</dbReference>
<dbReference type="GO" id="GO:0043565">
    <property type="term" value="F:sequence-specific DNA binding"/>
    <property type="evidence" value="ECO:0007669"/>
    <property type="project" value="InterPro"/>
</dbReference>
<dbReference type="InterPro" id="IPR003657">
    <property type="entry name" value="WRKY_dom"/>
</dbReference>
<sequence length="332" mass="37108">MASSPLPENVLSGRQKLIDELVQGREIANRLQTLLSQPVGDDGSLVNSAEDLVSRIMESFTNTLFMLNKNGTVEAVLSQIQAAAATSSRVDSPRLDGRKSEDSGESCRSVSTTLKDRRGCYKRRKAAHTWQRETSTSIDDGHAWRKYGQKMILKAKHPRHYYRCTNKYDQGCQATKQFQKIQDNPPIFRTTYCGHHTCRNLLRAPELVFDSTSPNQDSSLLLSFKDSNNLNNLTPQQAHHFFSSLTSVKHEEFKDIEPACNSSVTVAGQKNQSSSSDYIVSSDQYHDDDLTAFDQSPGHMTVMSSNLDSDIHGDVISGVISFDDDVLQHLNF</sequence>
<dbReference type="EMBL" id="KE344164">
    <property type="protein sequence ID" value="EXB54244.1"/>
    <property type="molecule type" value="Genomic_DNA"/>
</dbReference>
<dbReference type="OrthoDB" id="2021064at2759"/>
<evidence type="ECO:0000256" key="3">
    <source>
        <dbReference type="ARBA" id="ARBA00023125"/>
    </source>
</evidence>
<dbReference type="SMART" id="SM00774">
    <property type="entry name" value="WRKY"/>
    <property type="match status" value="1"/>
</dbReference>
<dbReference type="Proteomes" id="UP000030645">
    <property type="component" value="Unassembled WGS sequence"/>
</dbReference>
<keyword evidence="3" id="KW-0238">DNA-binding</keyword>
<evidence type="ECO:0000259" key="7">
    <source>
        <dbReference type="PROSITE" id="PS50811"/>
    </source>
</evidence>
<dbReference type="Pfam" id="PF03106">
    <property type="entry name" value="WRKY"/>
    <property type="match status" value="1"/>
</dbReference>
<dbReference type="GO" id="GO:0005634">
    <property type="term" value="C:nucleus"/>
    <property type="evidence" value="ECO:0007669"/>
    <property type="project" value="UniProtKB-SubCell"/>
</dbReference>
<dbReference type="STRING" id="981085.W9R1S5"/>
<dbReference type="InterPro" id="IPR036576">
    <property type="entry name" value="WRKY_dom_sf"/>
</dbReference>
<reference evidence="9" key="1">
    <citation type="submission" date="2013-01" db="EMBL/GenBank/DDBJ databases">
        <title>Draft Genome Sequence of a Mulberry Tree, Morus notabilis C.K. Schneid.</title>
        <authorList>
            <person name="He N."/>
            <person name="Zhao S."/>
        </authorList>
    </citation>
    <scope>NUCLEOTIDE SEQUENCE</scope>
</reference>
<evidence type="ECO:0000313" key="9">
    <source>
        <dbReference type="Proteomes" id="UP000030645"/>
    </source>
</evidence>
<evidence type="ECO:0000256" key="5">
    <source>
        <dbReference type="ARBA" id="ARBA00023242"/>
    </source>
</evidence>
<keyword evidence="2" id="KW-0805">Transcription regulation</keyword>
<dbReference type="eggNOG" id="ENOG502RYCZ">
    <property type="taxonomic scope" value="Eukaryota"/>
</dbReference>
<keyword evidence="5" id="KW-0539">Nucleus</keyword>
<dbReference type="InterPro" id="IPR044810">
    <property type="entry name" value="WRKY_plant"/>
</dbReference>
<dbReference type="Gene3D" id="2.20.25.80">
    <property type="entry name" value="WRKY domain"/>
    <property type="match status" value="1"/>
</dbReference>
<accession>W9R1S5</accession>
<evidence type="ECO:0000313" key="8">
    <source>
        <dbReference type="EMBL" id="EXB54244.1"/>
    </source>
</evidence>
<dbReference type="KEGG" id="mnt:21397129"/>
<keyword evidence="9" id="KW-1185">Reference proteome</keyword>
<evidence type="ECO:0000256" key="4">
    <source>
        <dbReference type="ARBA" id="ARBA00023163"/>
    </source>
</evidence>
<organism evidence="8 9">
    <name type="scientific">Morus notabilis</name>
    <dbReference type="NCBI Taxonomy" id="981085"/>
    <lineage>
        <taxon>Eukaryota</taxon>
        <taxon>Viridiplantae</taxon>
        <taxon>Streptophyta</taxon>
        <taxon>Embryophyta</taxon>
        <taxon>Tracheophyta</taxon>
        <taxon>Spermatophyta</taxon>
        <taxon>Magnoliopsida</taxon>
        <taxon>eudicotyledons</taxon>
        <taxon>Gunneridae</taxon>
        <taxon>Pentapetalae</taxon>
        <taxon>rosids</taxon>
        <taxon>fabids</taxon>
        <taxon>Rosales</taxon>
        <taxon>Moraceae</taxon>
        <taxon>Moreae</taxon>
        <taxon>Morus</taxon>
    </lineage>
</organism>
<keyword evidence="4" id="KW-0804">Transcription</keyword>
<evidence type="ECO:0000256" key="6">
    <source>
        <dbReference type="SAM" id="MobiDB-lite"/>
    </source>
</evidence>
<dbReference type="PROSITE" id="PS50811">
    <property type="entry name" value="WRKY"/>
    <property type="match status" value="1"/>
</dbReference>
<dbReference type="SUPFAM" id="SSF118290">
    <property type="entry name" value="WRKY DNA-binding domain"/>
    <property type="match status" value="1"/>
</dbReference>
<evidence type="ECO:0000256" key="1">
    <source>
        <dbReference type="ARBA" id="ARBA00004123"/>
    </source>
</evidence>
<feature type="region of interest" description="Disordered" evidence="6">
    <location>
        <begin position="87"/>
        <end position="108"/>
    </location>
</feature>
<feature type="domain" description="WRKY" evidence="7">
    <location>
        <begin position="133"/>
        <end position="196"/>
    </location>
</feature>
<dbReference type="AlphaFoldDB" id="W9R1S5"/>
<comment type="subcellular location">
    <subcellularLocation>
        <location evidence="1">Nucleus</location>
    </subcellularLocation>
</comment>
<feature type="compositionally biased region" description="Basic and acidic residues" evidence="6">
    <location>
        <begin position="91"/>
        <end position="102"/>
    </location>
</feature>
<gene>
    <name evidence="8" type="ORF">L484_013969</name>
</gene>
<proteinExistence type="predicted"/>
<name>W9R1S5_9ROSA</name>